<evidence type="ECO:0000313" key="1">
    <source>
        <dbReference type="EMBL" id="AFL52229.1"/>
    </source>
</evidence>
<proteinExistence type="predicted"/>
<name>I3X8M3_SINF2</name>
<dbReference type="KEGG" id="sfd:USDA257_c36790"/>
<organism evidence="1 2">
    <name type="scientific">Sinorhizobium fredii (strain USDA 257)</name>
    <dbReference type="NCBI Taxonomy" id="1185652"/>
    <lineage>
        <taxon>Bacteria</taxon>
        <taxon>Pseudomonadati</taxon>
        <taxon>Pseudomonadota</taxon>
        <taxon>Alphaproteobacteria</taxon>
        <taxon>Hyphomicrobiales</taxon>
        <taxon>Rhizobiaceae</taxon>
        <taxon>Sinorhizobium/Ensifer group</taxon>
        <taxon>Sinorhizobium</taxon>
    </lineage>
</organism>
<dbReference type="AlphaFoldDB" id="I3X8M3"/>
<dbReference type="EMBL" id="CP003563">
    <property type="protein sequence ID" value="AFL52229.1"/>
    <property type="molecule type" value="Genomic_DNA"/>
</dbReference>
<dbReference type="HOGENOM" id="CLU_2119489_0_0_5"/>
<accession>I3X8M3</accession>
<dbReference type="STRING" id="1185652.USDA257_c36790"/>
<sequence>MVDCMAWKSATAAGLQVSDISKTRIPLVDHRETSLKLTILQIDFNCRLTIPTSAFLFASIPNFRRWMPLRKRQTALRNSPGRASPGPLLRGIAIYDGSAFNSHLVCSKERHHSP</sequence>
<reference evidence="1 2" key="1">
    <citation type="journal article" date="2012" name="J. Bacteriol.">
        <title>Complete genome sequence of the broad-host-range strain Sinorhizobium fredii USDA257.</title>
        <authorList>
            <person name="Schuldes J."/>
            <person name="Rodriguez Orbegoso M."/>
            <person name="Schmeisser C."/>
            <person name="Krishnan H.B."/>
            <person name="Daniel R."/>
            <person name="Streit W.R."/>
        </authorList>
    </citation>
    <scope>NUCLEOTIDE SEQUENCE [LARGE SCALE GENOMIC DNA]</scope>
    <source>
        <strain evidence="1 2">USDA 257</strain>
    </source>
</reference>
<protein>
    <submittedName>
        <fullName evidence="1">Uncharacterized protein</fullName>
    </submittedName>
</protein>
<dbReference type="Proteomes" id="UP000006180">
    <property type="component" value="Chromosome"/>
</dbReference>
<dbReference type="PATRIC" id="fig|1185652.3.peg.3817"/>
<evidence type="ECO:0000313" key="2">
    <source>
        <dbReference type="Proteomes" id="UP000006180"/>
    </source>
</evidence>
<gene>
    <name evidence="1" type="ORF">USDA257_c36790</name>
</gene>